<dbReference type="Proteomes" id="UP000796880">
    <property type="component" value="Unassembled WGS sequence"/>
</dbReference>
<evidence type="ECO:0000313" key="7">
    <source>
        <dbReference type="Proteomes" id="UP000796880"/>
    </source>
</evidence>
<keyword evidence="4" id="KW-0539">Nucleus</keyword>
<dbReference type="EMBL" id="VOIH02000009">
    <property type="protein sequence ID" value="KAF3438104.1"/>
    <property type="molecule type" value="Genomic_DNA"/>
</dbReference>
<dbReference type="PANTHER" id="PTHR31719:SF123">
    <property type="entry name" value="NAC DOMAIN-CONTAINING PROTEIN"/>
    <property type="match status" value="1"/>
</dbReference>
<evidence type="ECO:0000256" key="4">
    <source>
        <dbReference type="ARBA" id="ARBA00023242"/>
    </source>
</evidence>
<keyword evidence="2" id="KW-0238">DNA-binding</keyword>
<reference evidence="6" key="1">
    <citation type="submission" date="2020-03" db="EMBL/GenBank/DDBJ databases">
        <title>A high-quality chromosome-level genome assembly of a woody plant with both climbing and erect habits, Rhamnella rubrinervis.</title>
        <authorList>
            <person name="Lu Z."/>
            <person name="Yang Y."/>
            <person name="Zhu X."/>
            <person name="Sun Y."/>
        </authorList>
    </citation>
    <scope>NUCLEOTIDE SEQUENCE</scope>
    <source>
        <strain evidence="6">BYM</strain>
        <tissue evidence="6">Leaf</tissue>
    </source>
</reference>
<dbReference type="PROSITE" id="PS51005">
    <property type="entry name" value="NAC"/>
    <property type="match status" value="1"/>
</dbReference>
<keyword evidence="3" id="KW-0804">Transcription</keyword>
<dbReference type="GO" id="GO:0048731">
    <property type="term" value="P:system development"/>
    <property type="evidence" value="ECO:0007669"/>
    <property type="project" value="TreeGrafter"/>
</dbReference>
<sequence length="160" mass="18308">MVLNELPVGYRFLPTDEELVKHYLLNKVINQQVPATVIQDIDADVLYSQPPNDIVTFPCGEREWFFFISHKMEDENMNEHRSCRSSGAVTIRIVGNGRGFWKSNGGEIPVNINEGNIFAYKLCFTYFSGPHPDHGKKTHWVLEEIHLSQSSPQQSSKMLL</sequence>
<dbReference type="GO" id="GO:0006355">
    <property type="term" value="P:regulation of DNA-templated transcription"/>
    <property type="evidence" value="ECO:0007669"/>
    <property type="project" value="InterPro"/>
</dbReference>
<dbReference type="Gene3D" id="2.170.150.80">
    <property type="entry name" value="NAC domain"/>
    <property type="match status" value="1"/>
</dbReference>
<dbReference type="InterPro" id="IPR036093">
    <property type="entry name" value="NAC_dom_sf"/>
</dbReference>
<comment type="caution">
    <text evidence="6">The sequence shown here is derived from an EMBL/GenBank/DDBJ whole genome shotgun (WGS) entry which is preliminary data.</text>
</comment>
<feature type="domain" description="NAC" evidence="5">
    <location>
        <begin position="6"/>
        <end position="160"/>
    </location>
</feature>
<evidence type="ECO:0000259" key="5">
    <source>
        <dbReference type="PROSITE" id="PS51005"/>
    </source>
</evidence>
<keyword evidence="7" id="KW-1185">Reference proteome</keyword>
<evidence type="ECO:0000256" key="1">
    <source>
        <dbReference type="ARBA" id="ARBA00023015"/>
    </source>
</evidence>
<dbReference type="GO" id="GO:0003677">
    <property type="term" value="F:DNA binding"/>
    <property type="evidence" value="ECO:0007669"/>
    <property type="project" value="UniProtKB-KW"/>
</dbReference>
<organism evidence="6 7">
    <name type="scientific">Rhamnella rubrinervis</name>
    <dbReference type="NCBI Taxonomy" id="2594499"/>
    <lineage>
        <taxon>Eukaryota</taxon>
        <taxon>Viridiplantae</taxon>
        <taxon>Streptophyta</taxon>
        <taxon>Embryophyta</taxon>
        <taxon>Tracheophyta</taxon>
        <taxon>Spermatophyta</taxon>
        <taxon>Magnoliopsida</taxon>
        <taxon>eudicotyledons</taxon>
        <taxon>Gunneridae</taxon>
        <taxon>Pentapetalae</taxon>
        <taxon>rosids</taxon>
        <taxon>fabids</taxon>
        <taxon>Rosales</taxon>
        <taxon>Rhamnaceae</taxon>
        <taxon>rhamnoid group</taxon>
        <taxon>Rhamneae</taxon>
        <taxon>Rhamnella</taxon>
    </lineage>
</organism>
<dbReference type="InterPro" id="IPR003441">
    <property type="entry name" value="NAC-dom"/>
</dbReference>
<dbReference type="SUPFAM" id="SSF101941">
    <property type="entry name" value="NAC domain"/>
    <property type="match status" value="1"/>
</dbReference>
<proteinExistence type="predicted"/>
<name>A0A8K0E1J4_9ROSA</name>
<keyword evidence="1" id="KW-0805">Transcription regulation</keyword>
<accession>A0A8K0E1J4</accession>
<evidence type="ECO:0000256" key="2">
    <source>
        <dbReference type="ARBA" id="ARBA00023125"/>
    </source>
</evidence>
<gene>
    <name evidence="6" type="ORF">FNV43_RR20860</name>
</gene>
<evidence type="ECO:0000256" key="3">
    <source>
        <dbReference type="ARBA" id="ARBA00023163"/>
    </source>
</evidence>
<dbReference type="Pfam" id="PF02365">
    <property type="entry name" value="NAM"/>
    <property type="match status" value="1"/>
</dbReference>
<dbReference type="PANTHER" id="PTHR31719">
    <property type="entry name" value="NAC TRANSCRIPTION FACTOR 56"/>
    <property type="match status" value="1"/>
</dbReference>
<dbReference type="AlphaFoldDB" id="A0A8K0E1J4"/>
<protein>
    <recommendedName>
        <fullName evidence="5">NAC domain-containing protein</fullName>
    </recommendedName>
</protein>
<dbReference type="OrthoDB" id="1848022at2759"/>
<evidence type="ECO:0000313" key="6">
    <source>
        <dbReference type="EMBL" id="KAF3438104.1"/>
    </source>
</evidence>